<feature type="compositionally biased region" description="Basic and acidic residues" evidence="1">
    <location>
        <begin position="30"/>
        <end position="39"/>
    </location>
</feature>
<comment type="caution">
    <text evidence="2">The sequence shown here is derived from an EMBL/GenBank/DDBJ whole genome shotgun (WGS) entry which is preliminary data.</text>
</comment>
<gene>
    <name evidence="2" type="ORF">Msi02_58940</name>
</gene>
<dbReference type="Proteomes" id="UP000660454">
    <property type="component" value="Unassembled WGS sequence"/>
</dbReference>
<organism evidence="2 3">
    <name type="scientific">Microbispora siamensis</name>
    <dbReference type="NCBI Taxonomy" id="564413"/>
    <lineage>
        <taxon>Bacteria</taxon>
        <taxon>Bacillati</taxon>
        <taxon>Actinomycetota</taxon>
        <taxon>Actinomycetes</taxon>
        <taxon>Streptosporangiales</taxon>
        <taxon>Streptosporangiaceae</taxon>
        <taxon>Microbispora</taxon>
    </lineage>
</organism>
<keyword evidence="3" id="KW-1185">Reference proteome</keyword>
<reference evidence="2 3" key="1">
    <citation type="submission" date="2021-01" db="EMBL/GenBank/DDBJ databases">
        <title>Whole genome shotgun sequence of Microbispora siamensis NBRC 104113.</title>
        <authorList>
            <person name="Komaki H."/>
            <person name="Tamura T."/>
        </authorList>
    </citation>
    <scope>NUCLEOTIDE SEQUENCE [LARGE SCALE GENOMIC DNA]</scope>
    <source>
        <strain evidence="2 3">NBRC 104113</strain>
    </source>
</reference>
<protein>
    <submittedName>
        <fullName evidence="2">Uncharacterized protein</fullName>
    </submittedName>
</protein>
<proteinExistence type="predicted"/>
<dbReference type="EMBL" id="BOOF01000036">
    <property type="protein sequence ID" value="GIH65077.1"/>
    <property type="molecule type" value="Genomic_DNA"/>
</dbReference>
<evidence type="ECO:0000256" key="1">
    <source>
        <dbReference type="SAM" id="MobiDB-lite"/>
    </source>
</evidence>
<evidence type="ECO:0000313" key="3">
    <source>
        <dbReference type="Proteomes" id="UP000660454"/>
    </source>
</evidence>
<evidence type="ECO:0000313" key="2">
    <source>
        <dbReference type="EMBL" id="GIH65077.1"/>
    </source>
</evidence>
<name>A0ABQ4GUI1_9ACTN</name>
<accession>A0ABQ4GUI1</accession>
<feature type="region of interest" description="Disordered" evidence="1">
    <location>
        <begin position="1"/>
        <end position="65"/>
    </location>
</feature>
<sequence length="65" mass="6972">MVSTSAPSGVMAPSPVTDTRALIPSPIEDPLFRDGRTDSSRTAVCESRRPFPVLTLPKRPHLGQA</sequence>